<reference evidence="1 2" key="1">
    <citation type="journal article" date="2014" name="Am. J. Bot.">
        <title>Genome assembly and annotation for red clover (Trifolium pratense; Fabaceae).</title>
        <authorList>
            <person name="Istvanek J."/>
            <person name="Jaros M."/>
            <person name="Krenek A."/>
            <person name="Repkova J."/>
        </authorList>
    </citation>
    <scope>NUCLEOTIDE SEQUENCE [LARGE SCALE GENOMIC DNA]</scope>
    <source>
        <strain evidence="2">cv. Tatra</strain>
        <tissue evidence="1">Young leaves</tissue>
    </source>
</reference>
<evidence type="ECO:0000313" key="1">
    <source>
        <dbReference type="EMBL" id="PNX65511.1"/>
    </source>
</evidence>
<dbReference type="AlphaFoldDB" id="A0A2K3KGU4"/>
<dbReference type="Proteomes" id="UP000236291">
    <property type="component" value="Unassembled WGS sequence"/>
</dbReference>
<comment type="caution">
    <text evidence="1">The sequence shown here is derived from an EMBL/GenBank/DDBJ whole genome shotgun (WGS) entry which is preliminary data.</text>
</comment>
<proteinExistence type="predicted"/>
<gene>
    <name evidence="1" type="ORF">L195_g054574</name>
</gene>
<organism evidence="1 2">
    <name type="scientific">Trifolium pratense</name>
    <name type="common">Red clover</name>
    <dbReference type="NCBI Taxonomy" id="57577"/>
    <lineage>
        <taxon>Eukaryota</taxon>
        <taxon>Viridiplantae</taxon>
        <taxon>Streptophyta</taxon>
        <taxon>Embryophyta</taxon>
        <taxon>Tracheophyta</taxon>
        <taxon>Spermatophyta</taxon>
        <taxon>Magnoliopsida</taxon>
        <taxon>eudicotyledons</taxon>
        <taxon>Gunneridae</taxon>
        <taxon>Pentapetalae</taxon>
        <taxon>rosids</taxon>
        <taxon>fabids</taxon>
        <taxon>Fabales</taxon>
        <taxon>Fabaceae</taxon>
        <taxon>Papilionoideae</taxon>
        <taxon>50 kb inversion clade</taxon>
        <taxon>NPAAA clade</taxon>
        <taxon>Hologalegina</taxon>
        <taxon>IRL clade</taxon>
        <taxon>Trifolieae</taxon>
        <taxon>Trifolium</taxon>
    </lineage>
</organism>
<accession>A0A2K3KGU4</accession>
<reference evidence="1 2" key="2">
    <citation type="journal article" date="2017" name="Front. Plant Sci.">
        <title>Gene Classification and Mining of Molecular Markers Useful in Red Clover (Trifolium pratense) Breeding.</title>
        <authorList>
            <person name="Istvanek J."/>
            <person name="Dluhosova J."/>
            <person name="Dluhos P."/>
            <person name="Patkova L."/>
            <person name="Nedelnik J."/>
            <person name="Repkova J."/>
        </authorList>
    </citation>
    <scope>NUCLEOTIDE SEQUENCE [LARGE SCALE GENOMIC DNA]</scope>
    <source>
        <strain evidence="2">cv. Tatra</strain>
        <tissue evidence="1">Young leaves</tissue>
    </source>
</reference>
<feature type="non-terminal residue" evidence="1">
    <location>
        <position position="53"/>
    </location>
</feature>
<evidence type="ECO:0000313" key="2">
    <source>
        <dbReference type="Proteomes" id="UP000236291"/>
    </source>
</evidence>
<protein>
    <submittedName>
        <fullName evidence="1">Uncharacterized protein</fullName>
    </submittedName>
</protein>
<name>A0A2K3KGU4_TRIPR</name>
<dbReference type="EMBL" id="ASHM01095928">
    <property type="protein sequence ID" value="PNX65511.1"/>
    <property type="molecule type" value="Genomic_DNA"/>
</dbReference>
<sequence>MEMWEKVESLDDSRSKSLLGSEDARFRGFVASDSDALQRMDCRQAQQARRLDL</sequence>